<evidence type="ECO:0000313" key="1">
    <source>
        <dbReference type="EMBL" id="TMP76704.1"/>
    </source>
</evidence>
<comment type="caution">
    <text evidence="1">The sequence shown here is derived from an EMBL/GenBank/DDBJ whole genome shotgun (WGS) entry which is preliminary data.</text>
</comment>
<feature type="non-terminal residue" evidence="1">
    <location>
        <position position="1"/>
    </location>
</feature>
<dbReference type="EMBL" id="PNCG01000566">
    <property type="protein sequence ID" value="TMP76704.1"/>
    <property type="molecule type" value="Genomic_DNA"/>
</dbReference>
<feature type="non-terminal residue" evidence="1">
    <location>
        <position position="110"/>
    </location>
</feature>
<organism evidence="1 2">
    <name type="scientific">Pseudoalteromonas ruthenica</name>
    <dbReference type="NCBI Taxonomy" id="151081"/>
    <lineage>
        <taxon>Bacteria</taxon>
        <taxon>Pseudomonadati</taxon>
        <taxon>Pseudomonadota</taxon>
        <taxon>Gammaproteobacteria</taxon>
        <taxon>Alteromonadales</taxon>
        <taxon>Pseudoalteromonadaceae</taxon>
        <taxon>Pseudoalteromonas</taxon>
    </lineage>
</organism>
<dbReference type="AlphaFoldDB" id="A0A5S3YL89"/>
<protein>
    <submittedName>
        <fullName evidence="1">Uncharacterized protein</fullName>
    </submittedName>
</protein>
<reference evidence="1 2" key="1">
    <citation type="submission" date="2017-12" db="EMBL/GenBank/DDBJ databases">
        <authorList>
            <person name="Paulsen S."/>
            <person name="Gram L.K."/>
        </authorList>
    </citation>
    <scope>NUCLEOTIDE SEQUENCE [LARGE SCALE GENOMIC DNA]</scope>
    <source>
        <strain evidence="1 2">S2897</strain>
    </source>
</reference>
<evidence type="ECO:0000313" key="2">
    <source>
        <dbReference type="Proteomes" id="UP000305874"/>
    </source>
</evidence>
<name>A0A5S3YL89_9GAMM</name>
<accession>A0A5S3YL89</accession>
<gene>
    <name evidence="1" type="ORF">CWC05_21495</name>
</gene>
<sequence length="110" mass="12859">TKDEVIETTTSLYRPETKKGDPRIWISRLKVIAKPFNLLAIVAFQNELYVFNTSQEGFSSELEDKNSFISLVLEKVARNNNVPLTDRFSEWNLRFLQSFFTYVNKGEEVF</sequence>
<reference evidence="2" key="2">
    <citation type="submission" date="2019-06" db="EMBL/GenBank/DDBJ databases">
        <title>Co-occurence of chitin degradation, pigmentation and bioactivity in marine Pseudoalteromonas.</title>
        <authorList>
            <person name="Sonnenschein E.C."/>
            <person name="Bech P.K."/>
        </authorList>
    </citation>
    <scope>NUCLEOTIDE SEQUENCE [LARGE SCALE GENOMIC DNA]</scope>
    <source>
        <strain evidence="2">S2897</strain>
    </source>
</reference>
<dbReference type="Proteomes" id="UP000305874">
    <property type="component" value="Unassembled WGS sequence"/>
</dbReference>
<proteinExistence type="predicted"/>